<name>A0A554A126_9BACI</name>
<gene>
    <name evidence="2" type="ORF">FN960_06560</name>
</gene>
<dbReference type="Proteomes" id="UP000318521">
    <property type="component" value="Unassembled WGS sequence"/>
</dbReference>
<feature type="transmembrane region" description="Helical" evidence="1">
    <location>
        <begin position="6"/>
        <end position="30"/>
    </location>
</feature>
<dbReference type="EMBL" id="VLXZ01000003">
    <property type="protein sequence ID" value="TSB47394.1"/>
    <property type="molecule type" value="Genomic_DNA"/>
</dbReference>
<evidence type="ECO:0000313" key="2">
    <source>
        <dbReference type="EMBL" id="TSB47394.1"/>
    </source>
</evidence>
<organism evidence="2 3">
    <name type="scientific">Alkalicoccobacillus porphyridii</name>
    <dbReference type="NCBI Taxonomy" id="2597270"/>
    <lineage>
        <taxon>Bacteria</taxon>
        <taxon>Bacillati</taxon>
        <taxon>Bacillota</taxon>
        <taxon>Bacilli</taxon>
        <taxon>Bacillales</taxon>
        <taxon>Bacillaceae</taxon>
        <taxon>Alkalicoccobacillus</taxon>
    </lineage>
</organism>
<protein>
    <submittedName>
        <fullName evidence="2">Uncharacterized protein</fullName>
    </submittedName>
</protein>
<dbReference type="RefSeq" id="WP_143847893.1">
    <property type="nucleotide sequence ID" value="NZ_VLXZ01000003.1"/>
</dbReference>
<accession>A0A554A126</accession>
<dbReference type="AlphaFoldDB" id="A0A554A126"/>
<proteinExistence type="predicted"/>
<sequence>MKNYKLAIIVLVLLITLILIIIGRIGYYVYDHVRIVMFEQVVEDQDWDVNEVEVTIVDGLGIDPIAKIEEEDIMQRLMNEPADMELRKMRERVGADWLYRLNIRGGNYSGDVEVAEEYIGFRHEVYRVQNHNRLLEVIEELEEEGALEWKEYE</sequence>
<comment type="caution">
    <text evidence="2">The sequence shown here is derived from an EMBL/GenBank/DDBJ whole genome shotgun (WGS) entry which is preliminary data.</text>
</comment>
<reference evidence="2 3" key="1">
    <citation type="submission" date="2019-07" db="EMBL/GenBank/DDBJ databases">
        <authorList>
            <person name="Park Y.J."/>
            <person name="Jeong S.E."/>
            <person name="Jung H.S."/>
        </authorList>
    </citation>
    <scope>NUCLEOTIDE SEQUENCE [LARGE SCALE GENOMIC DNA]</scope>
    <source>
        <strain evidence="3">P16(2019)</strain>
    </source>
</reference>
<evidence type="ECO:0000313" key="3">
    <source>
        <dbReference type="Proteomes" id="UP000318521"/>
    </source>
</evidence>
<keyword evidence="3" id="KW-1185">Reference proteome</keyword>
<keyword evidence="1" id="KW-1133">Transmembrane helix</keyword>
<evidence type="ECO:0000256" key="1">
    <source>
        <dbReference type="SAM" id="Phobius"/>
    </source>
</evidence>
<keyword evidence="1" id="KW-0472">Membrane</keyword>
<keyword evidence="1" id="KW-0812">Transmembrane</keyword>